<dbReference type="AlphaFoldDB" id="A0A0H2RK01"/>
<sequence length="710" mass="78667">MSRMQIYEKAGNESAHSRFRLQHNPPFAPPPRGREEISVQGEGSRRHPLVAPHSIKSTQQRNAGKAELRVHDGSKSRQAYRSVPFPSASQPSLTQCKLPNTTTNGDPFSVQTFPRARRPSTPHASAIREFAGSVVTRSLFEEEDDTIEDARAPEIDNESDSDDLAPNDWLEEESASPRSTAAFEAVRGASRNLRTSAQNGSEWTVPKVVRTAPSQADRHNPSQPRTNKDHRFWYPDGTTSNGRPNAPNAPTRNQSFKHGDEVKQAKRTQQPTVSVKHQIWLPDALRSKGRVHGNSSQPKLETLQSGACNSGSSLPKIEPYNDSSSPHLTGAAKRSIIFQPSNAPPSGVSAHGDSSISNVDLGAETISPKPTRNEMGSGDGHGGIHCPYTAQDETGLSSSIPSSDGNQNKGENIAECTRRLRSPPHPISGASKVQRSESQRLSTRLLDVPVQTSRPINSNLPVPDYASVTKTSSIRKPQTAPLSQERRSRTKNLASDDVHLKLSSSPLSNGRTSTRDARHTEPFSPTVPHKAPSNIPLSQAWKKSSWEDWGRHYRTFTLIPTKQSSTPATSTVPSSETSSMFDGQSSVFSTESSSSETKVTGWDSSLRIGREARTRTFDGDGNSNTEDVNLDKGRWRSNVQGRLLSTMLPWSCLSASCERSIRQLQLQWRILIRTPTARLDHLWRRQFLEECFLAFFWKNQRKIIQRWIWI</sequence>
<organism evidence="2 3">
    <name type="scientific">Schizopora paradoxa</name>
    <dbReference type="NCBI Taxonomy" id="27342"/>
    <lineage>
        <taxon>Eukaryota</taxon>
        <taxon>Fungi</taxon>
        <taxon>Dikarya</taxon>
        <taxon>Basidiomycota</taxon>
        <taxon>Agaricomycotina</taxon>
        <taxon>Agaricomycetes</taxon>
        <taxon>Hymenochaetales</taxon>
        <taxon>Schizoporaceae</taxon>
        <taxon>Schizopora</taxon>
    </lineage>
</organism>
<feature type="region of interest" description="Disordered" evidence="1">
    <location>
        <begin position="1"/>
        <end position="94"/>
    </location>
</feature>
<keyword evidence="3" id="KW-1185">Reference proteome</keyword>
<feature type="region of interest" description="Disordered" evidence="1">
    <location>
        <begin position="211"/>
        <end position="311"/>
    </location>
</feature>
<feature type="compositionally biased region" description="Polar residues" evidence="1">
    <location>
        <begin position="450"/>
        <end position="460"/>
    </location>
</feature>
<protein>
    <submittedName>
        <fullName evidence="2">Uncharacterized protein</fullName>
    </submittedName>
</protein>
<dbReference type="Proteomes" id="UP000053477">
    <property type="component" value="Unassembled WGS sequence"/>
</dbReference>
<evidence type="ECO:0000313" key="2">
    <source>
        <dbReference type="EMBL" id="KLO09793.1"/>
    </source>
</evidence>
<dbReference type="EMBL" id="KQ086045">
    <property type="protein sequence ID" value="KLO09793.1"/>
    <property type="molecule type" value="Genomic_DNA"/>
</dbReference>
<feature type="compositionally biased region" description="Polar residues" evidence="1">
    <location>
        <begin position="391"/>
        <end position="410"/>
    </location>
</feature>
<feature type="compositionally biased region" description="Polar residues" evidence="1">
    <location>
        <begin position="293"/>
        <end position="311"/>
    </location>
</feature>
<feature type="compositionally biased region" description="Low complexity" evidence="1">
    <location>
        <begin position="564"/>
        <end position="592"/>
    </location>
</feature>
<feature type="region of interest" description="Disordered" evidence="1">
    <location>
        <begin position="563"/>
        <end position="592"/>
    </location>
</feature>
<evidence type="ECO:0000313" key="3">
    <source>
        <dbReference type="Proteomes" id="UP000053477"/>
    </source>
</evidence>
<feature type="compositionally biased region" description="Polar residues" evidence="1">
    <location>
        <begin position="502"/>
        <end position="512"/>
    </location>
</feature>
<proteinExistence type="predicted"/>
<accession>A0A0H2RK01</accession>
<evidence type="ECO:0000256" key="1">
    <source>
        <dbReference type="SAM" id="MobiDB-lite"/>
    </source>
</evidence>
<name>A0A0H2RK01_9AGAM</name>
<feature type="region of interest" description="Disordered" evidence="1">
    <location>
        <begin position="363"/>
        <end position="535"/>
    </location>
</feature>
<dbReference type="InParanoid" id="A0A0H2RK01"/>
<feature type="compositionally biased region" description="Basic and acidic residues" evidence="1">
    <location>
        <begin position="64"/>
        <end position="75"/>
    </location>
</feature>
<feature type="compositionally biased region" description="Basic and acidic residues" evidence="1">
    <location>
        <begin position="216"/>
        <end position="233"/>
    </location>
</feature>
<feature type="compositionally biased region" description="Polar residues" evidence="1">
    <location>
        <begin position="237"/>
        <end position="256"/>
    </location>
</feature>
<feature type="compositionally biased region" description="Acidic residues" evidence="1">
    <location>
        <begin position="155"/>
        <end position="174"/>
    </location>
</feature>
<feature type="compositionally biased region" description="Polar residues" evidence="1">
    <location>
        <begin position="468"/>
        <end position="482"/>
    </location>
</feature>
<feature type="region of interest" description="Disordered" evidence="1">
    <location>
        <begin position="139"/>
        <end position="182"/>
    </location>
</feature>
<gene>
    <name evidence="2" type="ORF">SCHPADRAFT_550357</name>
</gene>
<reference evidence="2 3" key="1">
    <citation type="submission" date="2015-04" db="EMBL/GenBank/DDBJ databases">
        <title>Complete genome sequence of Schizopora paradoxa KUC8140, a cosmopolitan wood degrader in East Asia.</title>
        <authorList>
            <consortium name="DOE Joint Genome Institute"/>
            <person name="Min B."/>
            <person name="Park H."/>
            <person name="Jang Y."/>
            <person name="Kim J.-J."/>
            <person name="Kim K.H."/>
            <person name="Pangilinan J."/>
            <person name="Lipzen A."/>
            <person name="Riley R."/>
            <person name="Grigoriev I.V."/>
            <person name="Spatafora J.W."/>
            <person name="Choi I.-G."/>
        </authorList>
    </citation>
    <scope>NUCLEOTIDE SEQUENCE [LARGE SCALE GENOMIC DNA]</scope>
    <source>
        <strain evidence="2 3">KUC8140</strain>
    </source>
</reference>